<dbReference type="PROSITE" id="PS51194">
    <property type="entry name" value="HELICASE_CTER"/>
    <property type="match status" value="1"/>
</dbReference>
<feature type="domain" description="Helicase ATP-binding" evidence="2">
    <location>
        <begin position="518"/>
        <end position="683"/>
    </location>
</feature>
<keyword evidence="1" id="KW-0378">Hydrolase</keyword>
<evidence type="ECO:0000259" key="3">
    <source>
        <dbReference type="PROSITE" id="PS51194"/>
    </source>
</evidence>
<keyword evidence="4" id="KW-0347">Helicase</keyword>
<keyword evidence="4" id="KW-0067">ATP-binding</keyword>
<dbReference type="InterPro" id="IPR014001">
    <property type="entry name" value="Helicase_ATP-bd"/>
</dbReference>
<accession>A0ABQ4M9G0</accession>
<evidence type="ECO:0000259" key="2">
    <source>
        <dbReference type="PROSITE" id="PS51192"/>
    </source>
</evidence>
<dbReference type="Gene3D" id="3.40.50.10810">
    <property type="entry name" value="Tandem AAA-ATPase domain"/>
    <property type="match status" value="1"/>
</dbReference>
<keyword evidence="5" id="KW-1185">Reference proteome</keyword>
<name>A0ABQ4M9G0_9BACL</name>
<proteinExistence type="predicted"/>
<reference evidence="4 5" key="1">
    <citation type="submission" date="2021-03" db="EMBL/GenBank/DDBJ databases">
        <title>Antimicrobial resistance genes in bacteria isolated from Japanese honey, and their potential for conferring macrolide and lincosamide resistance in the American foulbrood pathogen Paenibacillus larvae.</title>
        <authorList>
            <person name="Okamoto M."/>
            <person name="Kumagai M."/>
            <person name="Kanamori H."/>
            <person name="Takamatsu D."/>
        </authorList>
    </citation>
    <scope>NUCLEOTIDE SEQUENCE [LARGE SCALE GENOMIC DNA]</scope>
    <source>
        <strain evidence="4 5">J42TS3</strain>
    </source>
</reference>
<feature type="domain" description="Helicase C-terminal" evidence="3">
    <location>
        <begin position="820"/>
        <end position="989"/>
    </location>
</feature>
<dbReference type="InterPro" id="IPR001650">
    <property type="entry name" value="Helicase_C-like"/>
</dbReference>
<dbReference type="GO" id="GO:0004386">
    <property type="term" value="F:helicase activity"/>
    <property type="evidence" value="ECO:0007669"/>
    <property type="project" value="UniProtKB-KW"/>
</dbReference>
<dbReference type="Pfam" id="PF00271">
    <property type="entry name" value="Helicase_C"/>
    <property type="match status" value="1"/>
</dbReference>
<dbReference type="Proteomes" id="UP000679992">
    <property type="component" value="Unassembled WGS sequence"/>
</dbReference>
<dbReference type="CDD" id="cd18012">
    <property type="entry name" value="DEXQc_arch_SWI2_SNF2"/>
    <property type="match status" value="1"/>
</dbReference>
<dbReference type="InterPro" id="IPR022138">
    <property type="entry name" value="DUF3670"/>
</dbReference>
<dbReference type="Pfam" id="PF00176">
    <property type="entry name" value="SNF2-rel_dom"/>
    <property type="match status" value="1"/>
</dbReference>
<dbReference type="SUPFAM" id="SSF52540">
    <property type="entry name" value="P-loop containing nucleoside triphosphate hydrolases"/>
    <property type="match status" value="2"/>
</dbReference>
<dbReference type="Pfam" id="PF12419">
    <property type="entry name" value="DUF3670"/>
    <property type="match status" value="1"/>
</dbReference>
<dbReference type="CDD" id="cd18793">
    <property type="entry name" value="SF2_C_SNF"/>
    <property type="match status" value="1"/>
</dbReference>
<organism evidence="4 5">
    <name type="scientific">Paenibacillus vini</name>
    <dbReference type="NCBI Taxonomy" id="1476024"/>
    <lineage>
        <taxon>Bacteria</taxon>
        <taxon>Bacillati</taxon>
        <taxon>Bacillota</taxon>
        <taxon>Bacilli</taxon>
        <taxon>Bacillales</taxon>
        <taxon>Paenibacillaceae</taxon>
        <taxon>Paenibacillus</taxon>
    </lineage>
</organism>
<comment type="caution">
    <text evidence="4">The sequence shown here is derived from an EMBL/GenBank/DDBJ whole genome shotgun (WGS) entry which is preliminary data.</text>
</comment>
<dbReference type="PROSITE" id="PS51192">
    <property type="entry name" value="HELICASE_ATP_BIND_1"/>
    <property type="match status" value="1"/>
</dbReference>
<evidence type="ECO:0000313" key="4">
    <source>
        <dbReference type="EMBL" id="GIP52622.1"/>
    </source>
</evidence>
<evidence type="ECO:0000256" key="1">
    <source>
        <dbReference type="ARBA" id="ARBA00022801"/>
    </source>
</evidence>
<dbReference type="SMART" id="SM00487">
    <property type="entry name" value="DEXDc"/>
    <property type="match status" value="1"/>
</dbReference>
<sequence length="1007" mass="113782">MTRFKQAISIGIQLSEHGDALFFGTVNDRNFVSGLSLKHHLFAWHEESYYGTELEISQIQDIEIVLLPAEQVIPFLANCELLRHINWTWQPQAQPLRQIAPLLAVCLEEKAYIPSYTAAKSGKLAWEWDLSASAQAELDAINYDEIDPDFIDRVRAAFSASVFYRYYGTQEAAADLRRDYPLLFSKERMSAGSDEQSWLIDIGWKPDTSPFRPLLQLLEPGMEPETESETEFDPSADEDWRLQLVLQDKLNPALLVPIRLGTDGRCFGTWPETWSEYVRSRSANWLDRLQACLPEAYFSAATAAGDVFAEPLNDRAAWQFLTEDSRRLLDAGWQVLLPSWWEAASRTKPRVRAKISAGAGGSKSGGGESLFGLNSLIDFDWRIAIGDADLTEAEFAELAARNERLVRFRGQWIPLDPRLLAQIRKAMARVDSSRGMSFQEVLQLHLLGGTEGAADRLDPLTGTDDFAGQIRLEVELNKHLNQLIRQLGQQSELPKPELPAGLRAELRPYQHEGFGWLVLLERFGLGACLADDMGLGKTVQLIAYLLHLKERQGEESGQPSLIICPTSVLGNWQKELNRFAPSLRVMLHYGGRRLDGDSFREAADHADVILTSYATAALDQELLKEYAWGTICLDEAQNIKNAQTKQSSAVRSFPARHRIALTGTPIENRLSELWSIYDFISPGFLGSASAFQQHFVQAIEREHNEQRTADLQKLIKPFLLRRKKRDPHIQLDLPDKNEMKMYVNLTAEQGALYDQTVNQLMERMQKLEGIERKGAILAALTQLKQLCDHPVLMTKEPIPSPEDSSKDGKDLEALISRSSKLERLLEMVKELREEGEQCLIFTQYVGMGQMMQRVLEQVLQEPVLYLNGSTPKSARDKMIEQFQAPIETGSAQAGTKKPCVFVLSLKAGGVGLNLTAANHVFHFDRWWNPAVENQATDRAYRIGQTRDVQVHKFISLGTLEERIDEMLESKQQLSDNVIASSEGWITELSTEELRDLFSLRKEWVGQD</sequence>
<dbReference type="SMART" id="SM00490">
    <property type="entry name" value="HELICc"/>
    <property type="match status" value="1"/>
</dbReference>
<dbReference type="EMBL" id="BOSL01000004">
    <property type="protein sequence ID" value="GIP52622.1"/>
    <property type="molecule type" value="Genomic_DNA"/>
</dbReference>
<dbReference type="InterPro" id="IPR038718">
    <property type="entry name" value="SNF2-like_sf"/>
</dbReference>
<evidence type="ECO:0000313" key="5">
    <source>
        <dbReference type="Proteomes" id="UP000679992"/>
    </source>
</evidence>
<dbReference type="Gene3D" id="3.40.50.300">
    <property type="entry name" value="P-loop containing nucleotide triphosphate hydrolases"/>
    <property type="match status" value="1"/>
</dbReference>
<dbReference type="InterPro" id="IPR027417">
    <property type="entry name" value="P-loop_NTPase"/>
</dbReference>
<gene>
    <name evidence="4" type="ORF">J42TS3_16570</name>
</gene>
<protein>
    <submittedName>
        <fullName evidence="4">ATP-dependent helicase</fullName>
    </submittedName>
</protein>
<dbReference type="InterPro" id="IPR000330">
    <property type="entry name" value="SNF2_N"/>
</dbReference>
<dbReference type="RefSeq" id="WP_213654380.1">
    <property type="nucleotide sequence ID" value="NZ_BOSL01000004.1"/>
</dbReference>
<keyword evidence="4" id="KW-0547">Nucleotide-binding</keyword>
<dbReference type="InterPro" id="IPR049730">
    <property type="entry name" value="SNF2/RAD54-like_C"/>
</dbReference>
<dbReference type="PANTHER" id="PTHR10799">
    <property type="entry name" value="SNF2/RAD54 HELICASE FAMILY"/>
    <property type="match status" value="1"/>
</dbReference>